<evidence type="ECO:0000313" key="4">
    <source>
        <dbReference type="Proteomes" id="UP000294847"/>
    </source>
</evidence>
<protein>
    <submittedName>
        <fullName evidence="3">Uncharacterized protein</fullName>
    </submittedName>
</protein>
<dbReference type="GO" id="GO:0032981">
    <property type="term" value="P:mitochondrial respiratory chain complex I assembly"/>
    <property type="evidence" value="ECO:0007669"/>
    <property type="project" value="TreeGrafter"/>
</dbReference>
<dbReference type="GO" id="GO:0005739">
    <property type="term" value="C:mitochondrion"/>
    <property type="evidence" value="ECO:0007669"/>
    <property type="project" value="TreeGrafter"/>
</dbReference>
<comment type="similarity">
    <text evidence="1">Belongs to the complex I NDUFA12 subunit family.</text>
</comment>
<organism evidence="3 4">
    <name type="scientific">Pyricularia oryzae</name>
    <name type="common">Rice blast fungus</name>
    <name type="synonym">Magnaporthe oryzae</name>
    <dbReference type="NCBI Taxonomy" id="318829"/>
    <lineage>
        <taxon>Eukaryota</taxon>
        <taxon>Fungi</taxon>
        <taxon>Dikarya</taxon>
        <taxon>Ascomycota</taxon>
        <taxon>Pezizomycotina</taxon>
        <taxon>Sordariomycetes</taxon>
        <taxon>Sordariomycetidae</taxon>
        <taxon>Magnaporthales</taxon>
        <taxon>Pyriculariaceae</taxon>
        <taxon>Pyricularia</taxon>
    </lineage>
</organism>
<feature type="region of interest" description="Disordered" evidence="2">
    <location>
        <begin position="144"/>
        <end position="240"/>
    </location>
</feature>
<proteinExistence type="inferred from homology"/>
<dbReference type="EMBL" id="CP034208">
    <property type="protein sequence ID" value="QBZ63146.1"/>
    <property type="molecule type" value="Genomic_DNA"/>
</dbReference>
<name>A0A4P7NM08_PYROR</name>
<evidence type="ECO:0000313" key="3">
    <source>
        <dbReference type="EMBL" id="QBZ63146.1"/>
    </source>
</evidence>
<dbReference type="Proteomes" id="UP000294847">
    <property type="component" value="Chromosome 5"/>
</dbReference>
<sequence length="240" mass="27876">MSMTRKRFRRFDFEHITFTKHYTRVKAPKPPKKSMQPPSLSPIRQAWYKWKALRFPWRKRFLVGLDLQGNTFWEFRDVRGDGPISRWRRIVKFPSSTHYGDVKVSPQWSQWLRHMREHPPSIEEQQQDLVRQQRMKLLAAEADARWKAKPSVLDPPSATAGRHGAQSLPAGGGGFVAEEQQQQQQQHQDEGIAADQQQQEQKQQPLPSQAPATDPWAKARGGPSEGWQPEAWNPSSTRKR</sequence>
<dbReference type="Pfam" id="PF05071">
    <property type="entry name" value="NDUFA12"/>
    <property type="match status" value="1"/>
</dbReference>
<evidence type="ECO:0000256" key="2">
    <source>
        <dbReference type="SAM" id="MobiDB-lite"/>
    </source>
</evidence>
<reference evidence="3 4" key="1">
    <citation type="journal article" date="2019" name="Mol. Biol. Evol.">
        <title>Blast fungal genomes show frequent chromosomal changes, gene gains and losses, and effector gene turnover.</title>
        <authorList>
            <person name="Gomez Luciano L.B."/>
            <person name="Jason Tsai I."/>
            <person name="Chuma I."/>
            <person name="Tosa Y."/>
            <person name="Chen Y.H."/>
            <person name="Li J.Y."/>
            <person name="Li M.Y."/>
            <person name="Jade Lu M.Y."/>
            <person name="Nakayashiki H."/>
            <person name="Li W.H."/>
        </authorList>
    </citation>
    <scope>NUCLEOTIDE SEQUENCE [LARGE SCALE GENOMIC DNA]</scope>
    <source>
        <strain evidence="3">MZ5-1-6</strain>
    </source>
</reference>
<evidence type="ECO:0000256" key="1">
    <source>
        <dbReference type="ARBA" id="ARBA00007355"/>
    </source>
</evidence>
<gene>
    <name evidence="3" type="ORF">PoMZ_12042</name>
</gene>
<dbReference type="AlphaFoldDB" id="A0A4P7NM08"/>
<dbReference type="GO" id="GO:0045271">
    <property type="term" value="C:respiratory chain complex I"/>
    <property type="evidence" value="ECO:0007669"/>
    <property type="project" value="InterPro"/>
</dbReference>
<dbReference type="PANTHER" id="PTHR32470:SF2">
    <property type="entry name" value="NADH DEHYDROGENASE [UBIQUINONE] 1 ALPHA SUBCOMPLEX ASSEMBLY FACTOR 2"/>
    <property type="match status" value="1"/>
</dbReference>
<accession>A0A4P7NM08</accession>
<dbReference type="InterPro" id="IPR052618">
    <property type="entry name" value="ComplexI_NDUFA12"/>
</dbReference>
<dbReference type="InterPro" id="IPR007763">
    <property type="entry name" value="NDUFA12"/>
</dbReference>
<dbReference type="PANTHER" id="PTHR32470">
    <property type="entry name" value="ADH DEHYDROGENASE [UBIQUINONE] 1 ALPHA SUBCOMPLEX ASSEMBLY FACTOR 2"/>
    <property type="match status" value="1"/>
</dbReference>